<evidence type="ECO:0000256" key="1">
    <source>
        <dbReference type="SAM" id="Phobius"/>
    </source>
</evidence>
<keyword evidence="1" id="KW-1133">Transmembrane helix</keyword>
<comment type="caution">
    <text evidence="2">The sequence shown here is derived from an EMBL/GenBank/DDBJ whole genome shotgun (WGS) entry which is preliminary data.</text>
</comment>
<dbReference type="AlphaFoldDB" id="A0A7C9R9H4"/>
<sequence length="58" mass="6922">MGWRSDRAYEEEQRQAFVRWKASLGWLEYLRWQWQRSRAFLASAVAASCVILAFRLLG</sequence>
<evidence type="ECO:0000313" key="2">
    <source>
        <dbReference type="EMBL" id="NGN43500.1"/>
    </source>
</evidence>
<protein>
    <submittedName>
        <fullName evidence="2">Uncharacterized protein</fullName>
    </submittedName>
</protein>
<dbReference type="Proteomes" id="UP000481252">
    <property type="component" value="Unassembled WGS sequence"/>
</dbReference>
<name>A0A7C9R9H4_9HYPH</name>
<evidence type="ECO:0000313" key="3">
    <source>
        <dbReference type="Proteomes" id="UP000481252"/>
    </source>
</evidence>
<accession>A0A7C9R9H4</accession>
<proteinExistence type="predicted"/>
<dbReference type="EMBL" id="JAAKZG010000010">
    <property type="protein sequence ID" value="NGN43500.1"/>
    <property type="molecule type" value="Genomic_DNA"/>
</dbReference>
<organism evidence="2 3">
    <name type="scientific">Mesorhizobium zhangyense</name>
    <dbReference type="NCBI Taxonomy" id="1776730"/>
    <lineage>
        <taxon>Bacteria</taxon>
        <taxon>Pseudomonadati</taxon>
        <taxon>Pseudomonadota</taxon>
        <taxon>Alphaproteobacteria</taxon>
        <taxon>Hyphomicrobiales</taxon>
        <taxon>Phyllobacteriaceae</taxon>
        <taxon>Mesorhizobium</taxon>
    </lineage>
</organism>
<feature type="transmembrane region" description="Helical" evidence="1">
    <location>
        <begin position="39"/>
        <end position="57"/>
    </location>
</feature>
<keyword evidence="1" id="KW-0472">Membrane</keyword>
<gene>
    <name evidence="2" type="ORF">G6N74_20730</name>
</gene>
<reference evidence="2 3" key="1">
    <citation type="submission" date="2020-02" db="EMBL/GenBank/DDBJ databases">
        <title>Genome sequence of the type strain CGMCC 1.15528 of Mesorhizobium zhangyense.</title>
        <authorList>
            <person name="Gao J."/>
            <person name="Sun J."/>
        </authorList>
    </citation>
    <scope>NUCLEOTIDE SEQUENCE [LARGE SCALE GENOMIC DNA]</scope>
    <source>
        <strain evidence="2 3">CGMCC 1.15528</strain>
    </source>
</reference>
<keyword evidence="3" id="KW-1185">Reference proteome</keyword>
<dbReference type="RefSeq" id="WP_165119926.1">
    <property type="nucleotide sequence ID" value="NZ_JAAKZG010000010.1"/>
</dbReference>
<keyword evidence="1" id="KW-0812">Transmembrane</keyword>